<dbReference type="CDD" id="cd17917">
    <property type="entry name" value="DEXHc_RHA-like"/>
    <property type="match status" value="1"/>
</dbReference>
<dbReference type="SUPFAM" id="SSF52540">
    <property type="entry name" value="P-loop containing nucleoside triphosphate hydrolases"/>
    <property type="match status" value="1"/>
</dbReference>
<organism evidence="3">
    <name type="scientific">Fagus sylvatica</name>
    <name type="common">Beechnut</name>
    <dbReference type="NCBI Taxonomy" id="28930"/>
    <lineage>
        <taxon>Eukaryota</taxon>
        <taxon>Viridiplantae</taxon>
        <taxon>Streptophyta</taxon>
        <taxon>Embryophyta</taxon>
        <taxon>Tracheophyta</taxon>
        <taxon>Spermatophyta</taxon>
        <taxon>Magnoliopsida</taxon>
        <taxon>eudicotyledons</taxon>
        <taxon>Gunneridae</taxon>
        <taxon>Pentapetalae</taxon>
        <taxon>rosids</taxon>
        <taxon>fabids</taxon>
        <taxon>Fagales</taxon>
        <taxon>Fagaceae</taxon>
        <taxon>Fagus</taxon>
    </lineage>
</organism>
<dbReference type="PANTHER" id="PTHR18934">
    <property type="entry name" value="ATP-DEPENDENT RNA HELICASE"/>
    <property type="match status" value="1"/>
</dbReference>
<name>A0A2N9IIV7_FAGSY</name>
<evidence type="ECO:0000256" key="2">
    <source>
        <dbReference type="ARBA" id="ARBA00047984"/>
    </source>
</evidence>
<accession>A0A2N9IIV7</accession>
<reference evidence="3" key="1">
    <citation type="submission" date="2018-02" db="EMBL/GenBank/DDBJ databases">
        <authorList>
            <person name="Cohen D.B."/>
            <person name="Kent A.D."/>
        </authorList>
    </citation>
    <scope>NUCLEOTIDE SEQUENCE</scope>
</reference>
<proteinExistence type="predicted"/>
<dbReference type="EC" id="3.6.4.13" evidence="1"/>
<dbReference type="PANTHER" id="PTHR18934:SF103">
    <property type="entry name" value="RNA HELICASE"/>
    <property type="match status" value="1"/>
</dbReference>
<dbReference type="GO" id="GO:0003724">
    <property type="term" value="F:RNA helicase activity"/>
    <property type="evidence" value="ECO:0007669"/>
    <property type="project" value="UniProtKB-EC"/>
</dbReference>
<protein>
    <recommendedName>
        <fullName evidence="1">RNA helicase</fullName>
        <ecNumber evidence="1">3.6.4.13</ecNumber>
    </recommendedName>
</protein>
<dbReference type="GO" id="GO:0003723">
    <property type="term" value="F:RNA binding"/>
    <property type="evidence" value="ECO:0007669"/>
    <property type="project" value="TreeGrafter"/>
</dbReference>
<dbReference type="InterPro" id="IPR027417">
    <property type="entry name" value="P-loop_NTPase"/>
</dbReference>
<evidence type="ECO:0000256" key="1">
    <source>
        <dbReference type="ARBA" id="ARBA00012552"/>
    </source>
</evidence>
<sequence>MQYPKAVATLLFGCAKSISNTNHSNSNPHRPLLNLLLLLPFPSSTSRYFLAKRGFSGYTAEQFSDDEYDCDFDNNKASSSVVNIDEWKWKLSLLLRSEKDQEIVSRDKRDRRDYEQISNLAKRMGLYSEIYGKVVVASKVPLPNYRPDLDDKRPQREVVVPLSLQRRVEGLLQEHLDRVLLNSGKVTDGSDDDKPIDQVKDVNLDENPDSFVDGSIMEKVLQRRSLRMRNMQRSWKESPEGKKMLDFRRSLPAFKERERLLQAIAQNQALSPLLPCINYINFITLCVTEAHLWLIGWDLTTVLNQVIVISGETGCGKTTQLPQYILESEIESGRGAFCSIICTQPRRISAMAVAERVSAERGEPLGDTDLLPRRRDLRLVLMSATLNAELFSSYFGGAPTIHIPGFTYPVRAHFLEDVLEMTGYKLTSFNQIDDYGQDKLWKTQKQLAPRKKKNQITALVEDALNKSSFEKYSSRTRDSLACWMPDCIGFNLIEAVLCHICRKERSGAVLVFMTGWEDISCLRDQIKAHPLLGDPNRVLLLTCHGSMATSEQEISFLLEEEKSSCDGLVLKDEGCFVASSKLER</sequence>
<gene>
    <name evidence="3" type="ORF">FSB_LOCUS53519</name>
</gene>
<evidence type="ECO:0000313" key="3">
    <source>
        <dbReference type="EMBL" id="SPD25637.1"/>
    </source>
</evidence>
<comment type="catalytic activity">
    <reaction evidence="2">
        <text>ATP + H2O = ADP + phosphate + H(+)</text>
        <dbReference type="Rhea" id="RHEA:13065"/>
        <dbReference type="ChEBI" id="CHEBI:15377"/>
        <dbReference type="ChEBI" id="CHEBI:15378"/>
        <dbReference type="ChEBI" id="CHEBI:30616"/>
        <dbReference type="ChEBI" id="CHEBI:43474"/>
        <dbReference type="ChEBI" id="CHEBI:456216"/>
        <dbReference type="EC" id="3.6.4.13"/>
    </reaction>
</comment>
<dbReference type="AlphaFoldDB" id="A0A2N9IIV7"/>
<dbReference type="Gene3D" id="3.40.50.300">
    <property type="entry name" value="P-loop containing nucleotide triphosphate hydrolases"/>
    <property type="match status" value="3"/>
</dbReference>
<dbReference type="EMBL" id="OIVN01006126">
    <property type="protein sequence ID" value="SPD25637.1"/>
    <property type="molecule type" value="Genomic_DNA"/>
</dbReference>
<dbReference type="GO" id="GO:0005634">
    <property type="term" value="C:nucleus"/>
    <property type="evidence" value="ECO:0007669"/>
    <property type="project" value="TreeGrafter"/>
</dbReference>